<dbReference type="InterPro" id="IPR051292">
    <property type="entry name" value="Xyl/GlcA_transferase"/>
</dbReference>
<evidence type="ECO:0000313" key="7">
    <source>
        <dbReference type="EMBL" id="BAH03159.1"/>
    </source>
</evidence>
<evidence type="ECO:0000313" key="8">
    <source>
        <dbReference type="EMBL" id="EFJ52772.1"/>
    </source>
</evidence>
<evidence type="ECO:0000256" key="3">
    <source>
        <dbReference type="ARBA" id="ARBA00022968"/>
    </source>
</evidence>
<accession>D8THT8</accession>
<dbReference type="PANTHER" id="PTHR12270:SF52">
    <property type="entry name" value="GLYCOSYLTRANSFERASE-LIKE PROTEIN GNT13-RELATED"/>
    <property type="match status" value="1"/>
</dbReference>
<dbReference type="Pfam" id="PF13896">
    <property type="entry name" value="Glyco_transf_49"/>
    <property type="match status" value="2"/>
</dbReference>
<dbReference type="EMBL" id="AB455224">
    <property type="protein sequence ID" value="BAH03159.1"/>
    <property type="molecule type" value="Genomic_DNA"/>
</dbReference>
<dbReference type="GO" id="GO:0016020">
    <property type="term" value="C:membrane"/>
    <property type="evidence" value="ECO:0007669"/>
    <property type="project" value="UniProtKB-SubCell"/>
</dbReference>
<dbReference type="EMBL" id="GL378323">
    <property type="protein sequence ID" value="EFJ52772.1"/>
    <property type="molecule type" value="Genomic_DNA"/>
</dbReference>
<dbReference type="eggNOG" id="KOG3765">
    <property type="taxonomic scope" value="Eukaryota"/>
</dbReference>
<gene>
    <name evidence="7" type="primary">invC</name>
    <name evidence="8" type="ORF">VOLCADRAFT_127353</name>
</gene>
<keyword evidence="3" id="KW-0735">Signal-anchor</keyword>
<evidence type="ECO:0000256" key="2">
    <source>
        <dbReference type="ARBA" id="ARBA00022692"/>
    </source>
</evidence>
<organism evidence="7">
    <name type="scientific">Volvox carteri f. nagariensis</name>
    <dbReference type="NCBI Taxonomy" id="3068"/>
    <lineage>
        <taxon>Eukaryota</taxon>
        <taxon>Viridiplantae</taxon>
        <taxon>Chlorophyta</taxon>
        <taxon>core chlorophytes</taxon>
        <taxon>Chlorophyceae</taxon>
        <taxon>CS clade</taxon>
        <taxon>Chlamydomonadales</taxon>
        <taxon>Volvocaceae</taxon>
        <taxon>Volvox</taxon>
    </lineage>
</organism>
<evidence type="ECO:0000256" key="6">
    <source>
        <dbReference type="ARBA" id="ARBA00023180"/>
    </source>
</evidence>
<dbReference type="CAZy" id="GT49">
    <property type="family name" value="Glycosyltransferase Family 49"/>
</dbReference>
<evidence type="ECO:0000256" key="1">
    <source>
        <dbReference type="ARBA" id="ARBA00004606"/>
    </source>
</evidence>
<dbReference type="GO" id="GO:0015020">
    <property type="term" value="F:glucuronosyltransferase activity"/>
    <property type="evidence" value="ECO:0007669"/>
    <property type="project" value="TreeGrafter"/>
</dbReference>
<proteinExistence type="predicted"/>
<dbReference type="Proteomes" id="UP000001058">
    <property type="component" value="Unassembled WGS sequence"/>
</dbReference>
<dbReference type="OrthoDB" id="526117at2759"/>
<keyword evidence="6" id="KW-0325">Glycoprotein</keyword>
<dbReference type="RefSeq" id="XP_002945777.1">
    <property type="nucleotide sequence ID" value="XM_002945731.1"/>
</dbReference>
<evidence type="ECO:0000313" key="9">
    <source>
        <dbReference type="Proteomes" id="UP000001058"/>
    </source>
</evidence>
<dbReference type="STRING" id="3068.B6ZKF6"/>
<dbReference type="AlphaFoldDB" id="B6ZKF6"/>
<name>B6ZKF6_VOLCA</name>
<dbReference type="GO" id="GO:0042285">
    <property type="term" value="F:xylosyltransferase activity"/>
    <property type="evidence" value="ECO:0007669"/>
    <property type="project" value="TreeGrafter"/>
</dbReference>
<dbReference type="GO" id="GO:0035269">
    <property type="term" value="P:protein O-linked glycosylation via mannose"/>
    <property type="evidence" value="ECO:0007669"/>
    <property type="project" value="TreeGrafter"/>
</dbReference>
<keyword evidence="5" id="KW-0472">Membrane</keyword>
<sequence>MSGIPPQLRLHRVWWTRKSSSIPVTMFTTATLDRLDMLDTQCRNYRGGPHVAAVYLPLVQAANKSGLTNENEQAVRTAEEKLQELFYRMEATTEACHMHILFLYEVTSDSALAYLTPINALRNAALLASQTQLVMMIDVDLCVSNTLVQFVSESKYIDQLVRMSSNSFWVLPAWDVNKQLPQEQINEVAASAASGTKMQLVKLWLNGSLNWFGQHYFQLGHSPTNYTRWLMSRRSYVIDYSIGYEPWGLVSRDRMAIVPYDARFRGCYNDKIAHVVSLHHSGLLFKALPNAWVVHRPHALNPAAAIAKAVVGSSLSQHGVGALQEVVHMHGKNASKFEHHKDWSHVLLDDSVVRMLANRYRPFPGKQYTYCRRTLPWFATKTTQATVATTTTTQRRDEEVT</sequence>
<comment type="subcellular location">
    <subcellularLocation>
        <location evidence="1">Membrane</location>
        <topology evidence="1">Single-pass type II membrane protein</topology>
    </subcellularLocation>
</comment>
<keyword evidence="4" id="KW-1133">Transmembrane helix</keyword>
<keyword evidence="9" id="KW-1185">Reference proteome</keyword>
<reference evidence="8 9" key="2">
    <citation type="journal article" date="2010" name="Science">
        <title>Genomic analysis of organismal complexity in the multicellular green alga Volvox carteri.</title>
        <authorList>
            <person name="Prochnik S.E."/>
            <person name="Umen J."/>
            <person name="Nedelcu A.M."/>
            <person name="Hallmann A."/>
            <person name="Miller S.M."/>
            <person name="Nishii I."/>
            <person name="Ferris P."/>
            <person name="Kuo A."/>
            <person name="Mitros T."/>
            <person name="Fritz-Laylin L.K."/>
            <person name="Hellsten U."/>
            <person name="Chapman J."/>
            <person name="Simakov O."/>
            <person name="Rensing S.A."/>
            <person name="Terry A."/>
            <person name="Pangilinan J."/>
            <person name="Kapitonov V."/>
            <person name="Jurka J."/>
            <person name="Salamov A."/>
            <person name="Shapiro H."/>
            <person name="Schmutz J."/>
            <person name="Grimwood J."/>
            <person name="Lindquist E."/>
            <person name="Lucas S."/>
            <person name="Grigoriev I.V."/>
            <person name="Schmitt R."/>
            <person name="Kirk D."/>
            <person name="Rokhsar D.S."/>
        </authorList>
    </citation>
    <scope>NUCLEOTIDE SEQUENCE [LARGE SCALE GENOMIC DNA]</scope>
    <source>
        <strain evidence="8">Eve</strain>
        <strain evidence="9">f. Nagariensis / Eve</strain>
    </source>
</reference>
<dbReference type="GeneID" id="9621395"/>
<evidence type="ECO:0000256" key="5">
    <source>
        <dbReference type="ARBA" id="ARBA00023136"/>
    </source>
</evidence>
<dbReference type="InParanoid" id="B6ZKF6"/>
<reference evidence="7" key="1">
    <citation type="journal article" date="2008" name="Genetics">
        <title>Idaten is a new cold-inducible transposon of Volvox carteri that can be used for tagging developmentally important genes.</title>
        <authorList>
            <person name="Ueki N."/>
            <person name="Nishii I."/>
        </authorList>
    </citation>
    <scope>NUCLEOTIDE SEQUENCE</scope>
</reference>
<protein>
    <submittedName>
        <fullName evidence="7">InvC</fullName>
    </submittedName>
</protein>
<accession>B6ZKF6</accession>
<dbReference type="PANTHER" id="PTHR12270">
    <property type="entry name" value="GLYCOSYLTRANSFERASE-RELATED"/>
    <property type="match status" value="1"/>
</dbReference>
<keyword evidence="2" id="KW-0812">Transmembrane</keyword>
<evidence type="ECO:0000256" key="4">
    <source>
        <dbReference type="ARBA" id="ARBA00022989"/>
    </source>
</evidence>
<dbReference type="KEGG" id="vcn:VOLCADRAFT_127353"/>